<feature type="region of interest" description="Disordered" evidence="1">
    <location>
        <begin position="1"/>
        <end position="109"/>
    </location>
</feature>
<dbReference type="AlphaFoldDB" id="A0A9N7V856"/>
<comment type="caution">
    <text evidence="2">The sequence shown here is derived from an EMBL/GenBank/DDBJ whole genome shotgun (WGS) entry which is preliminary data.</text>
</comment>
<evidence type="ECO:0000313" key="3">
    <source>
        <dbReference type="Proteomes" id="UP001153269"/>
    </source>
</evidence>
<name>A0A9N7V856_PLEPL</name>
<protein>
    <submittedName>
        <fullName evidence="2">Uncharacterized protein</fullName>
    </submittedName>
</protein>
<accession>A0A9N7V856</accession>
<organism evidence="2 3">
    <name type="scientific">Pleuronectes platessa</name>
    <name type="common">European plaice</name>
    <dbReference type="NCBI Taxonomy" id="8262"/>
    <lineage>
        <taxon>Eukaryota</taxon>
        <taxon>Metazoa</taxon>
        <taxon>Chordata</taxon>
        <taxon>Craniata</taxon>
        <taxon>Vertebrata</taxon>
        <taxon>Euteleostomi</taxon>
        <taxon>Actinopterygii</taxon>
        <taxon>Neopterygii</taxon>
        <taxon>Teleostei</taxon>
        <taxon>Neoteleostei</taxon>
        <taxon>Acanthomorphata</taxon>
        <taxon>Carangaria</taxon>
        <taxon>Pleuronectiformes</taxon>
        <taxon>Pleuronectoidei</taxon>
        <taxon>Pleuronectidae</taxon>
        <taxon>Pleuronectes</taxon>
    </lineage>
</organism>
<dbReference type="EMBL" id="CADEAL010003223">
    <property type="protein sequence ID" value="CAB1443874.1"/>
    <property type="molecule type" value="Genomic_DNA"/>
</dbReference>
<proteinExistence type="predicted"/>
<keyword evidence="3" id="KW-1185">Reference proteome</keyword>
<evidence type="ECO:0000256" key="1">
    <source>
        <dbReference type="SAM" id="MobiDB-lite"/>
    </source>
</evidence>
<reference evidence="2" key="1">
    <citation type="submission" date="2020-03" db="EMBL/GenBank/DDBJ databases">
        <authorList>
            <person name="Weist P."/>
        </authorList>
    </citation>
    <scope>NUCLEOTIDE SEQUENCE</scope>
</reference>
<evidence type="ECO:0000313" key="2">
    <source>
        <dbReference type="EMBL" id="CAB1443874.1"/>
    </source>
</evidence>
<feature type="compositionally biased region" description="Polar residues" evidence="1">
    <location>
        <begin position="49"/>
        <end position="66"/>
    </location>
</feature>
<feature type="compositionally biased region" description="Low complexity" evidence="1">
    <location>
        <begin position="79"/>
        <end position="92"/>
    </location>
</feature>
<gene>
    <name evidence="2" type="ORF">PLEPLA_LOCUS31590</name>
</gene>
<dbReference type="Proteomes" id="UP001153269">
    <property type="component" value="Unassembled WGS sequence"/>
</dbReference>
<sequence>MVEVVTVTVSPGEEDAPTEGQPRSCPRMDAMAREAEPALFTSGGPTVELTASCSRSDSSTPRGPTETTHRGLTRKLSRWRSTGKSSPSSSSRITLPARQRTLRRSATPGTCTAEKKNMLQPSRLYPGSSPAFTLLPPHESQSRRPQRTMAGKLTAAQGTGILLVTANVGSLFEDPNLNTSTLTRRTHGALSQP</sequence>